<dbReference type="EnsemblPlants" id="Pp3c4_26220V3.1">
    <property type="protein sequence ID" value="PAC:32922500.CDS.1"/>
    <property type="gene ID" value="Pp3c4_26220"/>
</dbReference>
<name>A0A2K1KQ28_PHYPA</name>
<reference evidence="4 6" key="2">
    <citation type="journal article" date="2018" name="Plant J.">
        <title>The Physcomitrella patens chromosome-scale assembly reveals moss genome structure and evolution.</title>
        <authorList>
            <person name="Lang D."/>
            <person name="Ullrich K.K."/>
            <person name="Murat F."/>
            <person name="Fuchs J."/>
            <person name="Jenkins J."/>
            <person name="Haas F.B."/>
            <person name="Piednoel M."/>
            <person name="Gundlach H."/>
            <person name="Van Bel M."/>
            <person name="Meyberg R."/>
            <person name="Vives C."/>
            <person name="Morata J."/>
            <person name="Symeonidi A."/>
            <person name="Hiss M."/>
            <person name="Muchero W."/>
            <person name="Kamisugi Y."/>
            <person name="Saleh O."/>
            <person name="Blanc G."/>
            <person name="Decker E.L."/>
            <person name="van Gessel N."/>
            <person name="Grimwood J."/>
            <person name="Hayes R.D."/>
            <person name="Graham S.W."/>
            <person name="Gunter L.E."/>
            <person name="McDaniel S.F."/>
            <person name="Hoernstein S.N.W."/>
            <person name="Larsson A."/>
            <person name="Li F.W."/>
            <person name="Perroud P.F."/>
            <person name="Phillips J."/>
            <person name="Ranjan P."/>
            <person name="Rokshar D.S."/>
            <person name="Rothfels C.J."/>
            <person name="Schneider L."/>
            <person name="Shu S."/>
            <person name="Stevenson D.W."/>
            <person name="Thummler F."/>
            <person name="Tillich M."/>
            <person name="Villarreal Aguilar J.C."/>
            <person name="Widiez T."/>
            <person name="Wong G.K."/>
            <person name="Wymore A."/>
            <person name="Zhang Y."/>
            <person name="Zimmer A.D."/>
            <person name="Quatrano R.S."/>
            <person name="Mayer K.F.X."/>
            <person name="Goodstein D."/>
            <person name="Casacuberta J.M."/>
            <person name="Vandepoele K."/>
            <person name="Reski R."/>
            <person name="Cuming A.C."/>
            <person name="Tuskan G.A."/>
            <person name="Maumus F."/>
            <person name="Salse J."/>
            <person name="Schmutz J."/>
            <person name="Rensing S.A."/>
        </authorList>
    </citation>
    <scope>NUCLEOTIDE SEQUENCE [LARGE SCALE GENOMIC DNA]</scope>
    <source>
        <strain evidence="5 6">cv. Gransden 2004</strain>
    </source>
</reference>
<dbReference type="Gramene" id="Pp3c4_26220V3.1">
    <property type="protein sequence ID" value="PAC:32922500.CDS.1"/>
    <property type="gene ID" value="Pp3c4_26220"/>
</dbReference>
<dbReference type="Proteomes" id="UP000006727">
    <property type="component" value="Chromosome 4"/>
</dbReference>
<dbReference type="AlphaFoldDB" id="A0A2K1KQ28"/>
<protein>
    <recommendedName>
        <fullName evidence="3">X8 domain-containing protein</fullName>
    </recommendedName>
</protein>
<dbReference type="EMBL" id="ABEU02000004">
    <property type="protein sequence ID" value="PNR55879.1"/>
    <property type="molecule type" value="Genomic_DNA"/>
</dbReference>
<evidence type="ECO:0000256" key="1">
    <source>
        <dbReference type="ARBA" id="ARBA00022729"/>
    </source>
</evidence>
<dbReference type="Pfam" id="PF07983">
    <property type="entry name" value="X8"/>
    <property type="match status" value="1"/>
</dbReference>
<keyword evidence="2" id="KW-0472">Membrane</keyword>
<keyword evidence="2" id="KW-1133">Transmembrane helix</keyword>
<dbReference type="EnsemblPlants" id="Pp3c4_26220V3.2">
    <property type="protein sequence ID" value="PAC:32922501.CDS.1"/>
    <property type="gene ID" value="Pp3c4_26220"/>
</dbReference>
<feature type="transmembrane region" description="Helical" evidence="2">
    <location>
        <begin position="108"/>
        <end position="132"/>
    </location>
</feature>
<dbReference type="SMART" id="SM00768">
    <property type="entry name" value="X8"/>
    <property type="match status" value="1"/>
</dbReference>
<dbReference type="Gramene" id="Pp3c4_26220V3.2">
    <property type="protein sequence ID" value="PAC:32922501.CDS.1"/>
    <property type="gene ID" value="Pp3c4_26220"/>
</dbReference>
<evidence type="ECO:0000313" key="6">
    <source>
        <dbReference type="Proteomes" id="UP000006727"/>
    </source>
</evidence>
<sequence length="139" mass="15659">MTSKFMPTKEASDVNLQNALYWACRPLRGHGQVNCGPFNVGGAWFDPDTTHAHSSYAFNEHFRNMNADETHCDFQSLATISTLNPSVSNFFLLESDPVDSLKSLSDSLAAYFGICMEYWILCIHIVACHFLNSWKVDMP</sequence>
<dbReference type="PaxDb" id="3218-PP1S110_78V6.1"/>
<accession>A0A2K1KQ28</accession>
<evidence type="ECO:0000256" key="2">
    <source>
        <dbReference type="SAM" id="Phobius"/>
    </source>
</evidence>
<organism evidence="4">
    <name type="scientific">Physcomitrium patens</name>
    <name type="common">Spreading-leaved earth moss</name>
    <name type="synonym">Physcomitrella patens</name>
    <dbReference type="NCBI Taxonomy" id="3218"/>
    <lineage>
        <taxon>Eukaryota</taxon>
        <taxon>Viridiplantae</taxon>
        <taxon>Streptophyta</taxon>
        <taxon>Embryophyta</taxon>
        <taxon>Bryophyta</taxon>
        <taxon>Bryophytina</taxon>
        <taxon>Bryopsida</taxon>
        <taxon>Funariidae</taxon>
        <taxon>Funariales</taxon>
        <taxon>Funariaceae</taxon>
        <taxon>Physcomitrium</taxon>
    </lineage>
</organism>
<feature type="domain" description="X8" evidence="3">
    <location>
        <begin position="6"/>
        <end position="90"/>
    </location>
</feature>
<keyword evidence="2" id="KW-0812">Transmembrane</keyword>
<reference evidence="4 6" key="1">
    <citation type="journal article" date="2008" name="Science">
        <title>The Physcomitrella genome reveals evolutionary insights into the conquest of land by plants.</title>
        <authorList>
            <person name="Rensing S."/>
            <person name="Lang D."/>
            <person name="Zimmer A."/>
            <person name="Terry A."/>
            <person name="Salamov A."/>
            <person name="Shapiro H."/>
            <person name="Nishiyama T."/>
            <person name="Perroud P.-F."/>
            <person name="Lindquist E."/>
            <person name="Kamisugi Y."/>
            <person name="Tanahashi T."/>
            <person name="Sakakibara K."/>
            <person name="Fujita T."/>
            <person name="Oishi K."/>
            <person name="Shin-I T."/>
            <person name="Kuroki Y."/>
            <person name="Toyoda A."/>
            <person name="Suzuki Y."/>
            <person name="Hashimoto A."/>
            <person name="Yamaguchi K."/>
            <person name="Sugano A."/>
            <person name="Kohara Y."/>
            <person name="Fujiyama A."/>
            <person name="Anterola A."/>
            <person name="Aoki S."/>
            <person name="Ashton N."/>
            <person name="Barbazuk W.B."/>
            <person name="Barker E."/>
            <person name="Bennetzen J."/>
            <person name="Bezanilla M."/>
            <person name="Blankenship R."/>
            <person name="Cho S.H."/>
            <person name="Dutcher S."/>
            <person name="Estelle M."/>
            <person name="Fawcett J.A."/>
            <person name="Gundlach H."/>
            <person name="Hanada K."/>
            <person name="Heyl A."/>
            <person name="Hicks K.A."/>
            <person name="Hugh J."/>
            <person name="Lohr M."/>
            <person name="Mayer K."/>
            <person name="Melkozernov A."/>
            <person name="Murata T."/>
            <person name="Nelson D."/>
            <person name="Pils B."/>
            <person name="Prigge M."/>
            <person name="Reiss B."/>
            <person name="Renner T."/>
            <person name="Rombauts S."/>
            <person name="Rushton P."/>
            <person name="Sanderfoot A."/>
            <person name="Schween G."/>
            <person name="Shiu S.-H."/>
            <person name="Stueber K."/>
            <person name="Theodoulou F.L."/>
            <person name="Tu H."/>
            <person name="Van de Peer Y."/>
            <person name="Verrier P.J."/>
            <person name="Waters E."/>
            <person name="Wood A."/>
            <person name="Yang L."/>
            <person name="Cove D."/>
            <person name="Cuming A."/>
            <person name="Hasebe M."/>
            <person name="Lucas S."/>
            <person name="Mishler D.B."/>
            <person name="Reski R."/>
            <person name="Grigoriev I."/>
            <person name="Quatrano R.S."/>
            <person name="Boore J.L."/>
        </authorList>
    </citation>
    <scope>NUCLEOTIDE SEQUENCE [LARGE SCALE GENOMIC DNA]</scope>
    <source>
        <strain evidence="5 6">cv. Gransden 2004</strain>
    </source>
</reference>
<gene>
    <name evidence="4" type="ORF">PHYPA_006776</name>
</gene>
<keyword evidence="6" id="KW-1185">Reference proteome</keyword>
<evidence type="ECO:0000259" key="3">
    <source>
        <dbReference type="SMART" id="SM00768"/>
    </source>
</evidence>
<evidence type="ECO:0000313" key="4">
    <source>
        <dbReference type="EMBL" id="PNR55879.1"/>
    </source>
</evidence>
<dbReference type="InterPro" id="IPR012946">
    <property type="entry name" value="X8"/>
</dbReference>
<evidence type="ECO:0000313" key="5">
    <source>
        <dbReference type="EnsemblPlants" id="PAC:32922500.CDS.1"/>
    </source>
</evidence>
<dbReference type="InParanoid" id="A0A2K1KQ28"/>
<dbReference type="InterPro" id="IPR044788">
    <property type="entry name" value="X8_dom_prot"/>
</dbReference>
<dbReference type="GO" id="GO:0009506">
    <property type="term" value="C:plasmodesma"/>
    <property type="evidence" value="ECO:0007669"/>
    <property type="project" value="UniProtKB-ARBA"/>
</dbReference>
<dbReference type="PANTHER" id="PTHR31044">
    <property type="entry name" value="BETA-1,3 GLUCANASE"/>
    <property type="match status" value="1"/>
</dbReference>
<dbReference type="Gene3D" id="1.20.58.1040">
    <property type="match status" value="1"/>
</dbReference>
<dbReference type="PANTHER" id="PTHR31044:SF52">
    <property type="entry name" value="OS01G0631500 PROTEIN"/>
    <property type="match status" value="1"/>
</dbReference>
<reference evidence="5" key="3">
    <citation type="submission" date="2020-12" db="UniProtKB">
        <authorList>
            <consortium name="EnsemblPlants"/>
        </authorList>
    </citation>
    <scope>IDENTIFICATION</scope>
</reference>
<keyword evidence="1" id="KW-0732">Signal</keyword>
<proteinExistence type="predicted"/>